<evidence type="ECO:0000256" key="7">
    <source>
        <dbReference type="SAM" id="Coils"/>
    </source>
</evidence>
<dbReference type="CDD" id="cd00067">
    <property type="entry name" value="GAL4"/>
    <property type="match status" value="1"/>
</dbReference>
<dbReference type="EMBL" id="ML742082">
    <property type="protein sequence ID" value="KAE8150921.1"/>
    <property type="molecule type" value="Genomic_DNA"/>
</dbReference>
<dbReference type="Gene3D" id="4.10.240.10">
    <property type="entry name" value="Zn(2)-C6 fungal-type DNA-binding domain"/>
    <property type="match status" value="1"/>
</dbReference>
<dbReference type="PANTHER" id="PTHR31845:SF10">
    <property type="entry name" value="ZN(II)2CYS6 TRANSCRIPTION FACTOR (EUROFUNG)"/>
    <property type="match status" value="1"/>
</dbReference>
<dbReference type="PANTHER" id="PTHR31845">
    <property type="entry name" value="FINGER DOMAIN PROTEIN, PUTATIVE-RELATED"/>
    <property type="match status" value="1"/>
</dbReference>
<feature type="coiled-coil region" evidence="7">
    <location>
        <begin position="52"/>
        <end position="79"/>
    </location>
</feature>
<evidence type="ECO:0000256" key="3">
    <source>
        <dbReference type="ARBA" id="ARBA00023015"/>
    </source>
</evidence>
<dbReference type="SUPFAM" id="SSF57701">
    <property type="entry name" value="Zn2/Cys6 DNA-binding domain"/>
    <property type="match status" value="1"/>
</dbReference>
<dbReference type="SMART" id="SM00066">
    <property type="entry name" value="GAL4"/>
    <property type="match status" value="1"/>
</dbReference>
<dbReference type="GO" id="GO:0008270">
    <property type="term" value="F:zinc ion binding"/>
    <property type="evidence" value="ECO:0007669"/>
    <property type="project" value="InterPro"/>
</dbReference>
<keyword evidence="7" id="KW-0175">Coiled coil</keyword>
<dbReference type="GO" id="GO:0005634">
    <property type="term" value="C:nucleus"/>
    <property type="evidence" value="ECO:0007669"/>
    <property type="project" value="UniProtKB-SubCell"/>
</dbReference>
<dbReference type="InterPro" id="IPR051089">
    <property type="entry name" value="prtT"/>
</dbReference>
<keyword evidence="3" id="KW-0805">Transcription regulation</keyword>
<keyword evidence="4" id="KW-0238">DNA-binding</keyword>
<evidence type="ECO:0000256" key="1">
    <source>
        <dbReference type="ARBA" id="ARBA00004123"/>
    </source>
</evidence>
<evidence type="ECO:0000256" key="6">
    <source>
        <dbReference type="ARBA" id="ARBA00023242"/>
    </source>
</evidence>
<evidence type="ECO:0000256" key="8">
    <source>
        <dbReference type="SAM" id="MobiDB-lite"/>
    </source>
</evidence>
<keyword evidence="5" id="KW-0804">Transcription</keyword>
<keyword evidence="6" id="KW-0539">Nucleus</keyword>
<dbReference type="GO" id="GO:0000981">
    <property type="term" value="F:DNA-binding transcription factor activity, RNA polymerase II-specific"/>
    <property type="evidence" value="ECO:0007669"/>
    <property type="project" value="InterPro"/>
</dbReference>
<dbReference type="InterPro" id="IPR001138">
    <property type="entry name" value="Zn2Cys6_DnaBD"/>
</dbReference>
<dbReference type="PROSITE" id="PS50048">
    <property type="entry name" value="ZN2_CY6_FUNGAL_2"/>
    <property type="match status" value="1"/>
</dbReference>
<evidence type="ECO:0000256" key="2">
    <source>
        <dbReference type="ARBA" id="ARBA00022833"/>
    </source>
</evidence>
<dbReference type="Proteomes" id="UP000325780">
    <property type="component" value="Unassembled WGS sequence"/>
</dbReference>
<name>A0A5N6TXX3_ASPAV</name>
<feature type="domain" description="Zn(2)-C6 fungal-type" evidence="9">
    <location>
        <begin position="11"/>
        <end position="43"/>
    </location>
</feature>
<keyword evidence="11" id="KW-1185">Reference proteome</keyword>
<dbReference type="Pfam" id="PF00172">
    <property type="entry name" value="Zn_clus"/>
    <property type="match status" value="1"/>
</dbReference>
<keyword evidence="2" id="KW-0862">Zinc</keyword>
<comment type="subcellular location">
    <subcellularLocation>
        <location evidence="1">Nucleus</location>
    </subcellularLocation>
</comment>
<protein>
    <recommendedName>
        <fullName evidence="9">Zn(2)-C6 fungal-type domain-containing protein</fullName>
    </recommendedName>
</protein>
<proteinExistence type="predicted"/>
<feature type="compositionally biased region" description="Low complexity" evidence="8">
    <location>
        <begin position="522"/>
        <end position="534"/>
    </location>
</feature>
<dbReference type="AlphaFoldDB" id="A0A5N6TXX3"/>
<dbReference type="GO" id="GO:0000976">
    <property type="term" value="F:transcription cis-regulatory region binding"/>
    <property type="evidence" value="ECO:0007669"/>
    <property type="project" value="TreeGrafter"/>
</dbReference>
<evidence type="ECO:0000256" key="4">
    <source>
        <dbReference type="ARBA" id="ARBA00023125"/>
    </source>
</evidence>
<dbReference type="InterPro" id="IPR036864">
    <property type="entry name" value="Zn2-C6_fun-type_DNA-bd_sf"/>
</dbReference>
<organism evidence="10 11">
    <name type="scientific">Aspergillus avenaceus</name>
    <dbReference type="NCBI Taxonomy" id="36643"/>
    <lineage>
        <taxon>Eukaryota</taxon>
        <taxon>Fungi</taxon>
        <taxon>Dikarya</taxon>
        <taxon>Ascomycota</taxon>
        <taxon>Pezizomycotina</taxon>
        <taxon>Eurotiomycetes</taxon>
        <taxon>Eurotiomycetidae</taxon>
        <taxon>Eurotiales</taxon>
        <taxon>Aspergillaceae</taxon>
        <taxon>Aspergillus</taxon>
        <taxon>Aspergillus subgen. Circumdati</taxon>
    </lineage>
</organism>
<accession>A0A5N6TXX3</accession>
<sequence length="619" mass="69711">MKRRQSSRRHACVRCVELKVRCSIKDGEDECQRCSRLGSRCVFPNIAPQTRNLKSKSRLDNLQNQIDELRNELVDGATNVSTRSAGEVVSSHANDTCAMQPRPICTGAKADTSCDPLRDGILTVAQANLLLDKFRAVKMPKFPFVIIPEKANAISLQQESPFLFSVLMAVSTEDPPDLQDQLDRVVKQNISNRLIMGCERNIDILSGLLVYTAWYHYQWKTIMPQIYLFLQMTVTLVADLGLDREANFTMSNIAAGLRRSTNVYQQTYNHSAAGKRALLGTYYLCSVLSLFRPQLLMRHTAWIDQCCTSLTESPECPSDKRIKQYIDAQRLVRESTEMLSQTHTRFETQSEDWLETFIAHLDSKFGLVGNTSDETYKQSDDYASVFEVQAKPVLVLGQIAYHRNETFKAFEMSQLSALITSTENVILLYPRVPADVATHLPMSQYAYIWYALLVLSKTLLLSDDSWDGKADLRRRVRQAAHHTMAKHDSLSRGDDVWASNKKVVGIMLSWVEGQDNAKENEPQPSFSSQPSSGQTFIADTSPTSHESNINHLKYSDGAENQHHLSASAVPGNGRASDYGENGFQEYLDAVFWQQMLEGPPLFPGLPTSMPESMDLSFFN</sequence>
<dbReference type="GO" id="GO:0009893">
    <property type="term" value="P:positive regulation of metabolic process"/>
    <property type="evidence" value="ECO:0007669"/>
    <property type="project" value="UniProtKB-ARBA"/>
</dbReference>
<gene>
    <name evidence="10" type="ORF">BDV25DRAFT_139356</name>
</gene>
<feature type="compositionally biased region" description="Polar residues" evidence="8">
    <location>
        <begin position="535"/>
        <end position="550"/>
    </location>
</feature>
<evidence type="ECO:0000256" key="5">
    <source>
        <dbReference type="ARBA" id="ARBA00023163"/>
    </source>
</evidence>
<evidence type="ECO:0000313" key="10">
    <source>
        <dbReference type="EMBL" id="KAE8150921.1"/>
    </source>
</evidence>
<evidence type="ECO:0000313" key="11">
    <source>
        <dbReference type="Proteomes" id="UP000325780"/>
    </source>
</evidence>
<dbReference type="OrthoDB" id="5226580at2759"/>
<reference evidence="10 11" key="1">
    <citation type="submission" date="2019-04" db="EMBL/GenBank/DDBJ databases">
        <title>Friends and foes A comparative genomics study of 23 Aspergillus species from section Flavi.</title>
        <authorList>
            <consortium name="DOE Joint Genome Institute"/>
            <person name="Kjaerbolling I."/>
            <person name="Vesth T."/>
            <person name="Frisvad J.C."/>
            <person name="Nybo J.L."/>
            <person name="Theobald S."/>
            <person name="Kildgaard S."/>
            <person name="Isbrandt T."/>
            <person name="Kuo A."/>
            <person name="Sato A."/>
            <person name="Lyhne E.K."/>
            <person name="Kogle M.E."/>
            <person name="Wiebenga A."/>
            <person name="Kun R.S."/>
            <person name="Lubbers R.J."/>
            <person name="Makela M.R."/>
            <person name="Barry K."/>
            <person name="Chovatia M."/>
            <person name="Clum A."/>
            <person name="Daum C."/>
            <person name="Haridas S."/>
            <person name="He G."/>
            <person name="LaButti K."/>
            <person name="Lipzen A."/>
            <person name="Mondo S."/>
            <person name="Riley R."/>
            <person name="Salamov A."/>
            <person name="Simmons B.A."/>
            <person name="Magnuson J.K."/>
            <person name="Henrissat B."/>
            <person name="Mortensen U.H."/>
            <person name="Larsen T.O."/>
            <person name="Devries R.P."/>
            <person name="Grigoriev I.V."/>
            <person name="Machida M."/>
            <person name="Baker S.E."/>
            <person name="Andersen M.R."/>
        </authorList>
    </citation>
    <scope>NUCLEOTIDE SEQUENCE [LARGE SCALE GENOMIC DNA]</scope>
    <source>
        <strain evidence="10 11">IBT 18842</strain>
    </source>
</reference>
<feature type="region of interest" description="Disordered" evidence="8">
    <location>
        <begin position="515"/>
        <end position="550"/>
    </location>
</feature>
<evidence type="ECO:0000259" key="9">
    <source>
        <dbReference type="PROSITE" id="PS50048"/>
    </source>
</evidence>